<evidence type="ECO:0000313" key="2">
    <source>
        <dbReference type="Proteomes" id="UP001057402"/>
    </source>
</evidence>
<reference evidence="2" key="1">
    <citation type="journal article" date="2023" name="Front. Plant Sci.">
        <title>Chromosomal-level genome assembly of Melastoma candidum provides insights into trichome evolution.</title>
        <authorList>
            <person name="Zhong Y."/>
            <person name="Wu W."/>
            <person name="Sun C."/>
            <person name="Zou P."/>
            <person name="Liu Y."/>
            <person name="Dai S."/>
            <person name="Zhou R."/>
        </authorList>
    </citation>
    <scope>NUCLEOTIDE SEQUENCE [LARGE SCALE GENOMIC DNA]</scope>
</reference>
<dbReference type="EMBL" id="CM042882">
    <property type="protein sequence ID" value="KAI4379754.1"/>
    <property type="molecule type" value="Genomic_DNA"/>
</dbReference>
<proteinExistence type="predicted"/>
<protein>
    <submittedName>
        <fullName evidence="1">Uncharacterized protein</fullName>
    </submittedName>
</protein>
<comment type="caution">
    <text evidence="1">The sequence shown here is derived from an EMBL/GenBank/DDBJ whole genome shotgun (WGS) entry which is preliminary data.</text>
</comment>
<keyword evidence="2" id="KW-1185">Reference proteome</keyword>
<accession>A0ACB9RLJ7</accession>
<gene>
    <name evidence="1" type="ORF">MLD38_006008</name>
</gene>
<sequence length="138" mass="14344">MRSLQCGVDGVGIGEVKFEVANEEEEEVALDGVVPVGNVCMFRADGEVVGSGVEGKDLGYGFGYGVDGEFGFAPGHCFNPSVSSSFLGVGIVPDGGSMLTEVSRPVTSGVETVSRPVVALSPVDREARVLMLVRARMC</sequence>
<evidence type="ECO:0000313" key="1">
    <source>
        <dbReference type="EMBL" id="KAI4379754.1"/>
    </source>
</evidence>
<organism evidence="1 2">
    <name type="scientific">Melastoma candidum</name>
    <dbReference type="NCBI Taxonomy" id="119954"/>
    <lineage>
        <taxon>Eukaryota</taxon>
        <taxon>Viridiplantae</taxon>
        <taxon>Streptophyta</taxon>
        <taxon>Embryophyta</taxon>
        <taxon>Tracheophyta</taxon>
        <taxon>Spermatophyta</taxon>
        <taxon>Magnoliopsida</taxon>
        <taxon>eudicotyledons</taxon>
        <taxon>Gunneridae</taxon>
        <taxon>Pentapetalae</taxon>
        <taxon>rosids</taxon>
        <taxon>malvids</taxon>
        <taxon>Myrtales</taxon>
        <taxon>Melastomataceae</taxon>
        <taxon>Melastomatoideae</taxon>
        <taxon>Melastomateae</taxon>
        <taxon>Melastoma</taxon>
    </lineage>
</organism>
<dbReference type="Proteomes" id="UP001057402">
    <property type="component" value="Chromosome 3"/>
</dbReference>
<name>A0ACB9RLJ7_9MYRT</name>